<dbReference type="PANTHER" id="PTHR15544:SF0">
    <property type="entry name" value="TETRATRICOPEPTIDE REPEAT PROTEIN 33"/>
    <property type="match status" value="1"/>
</dbReference>
<evidence type="ECO:0000256" key="2">
    <source>
        <dbReference type="SAM" id="Coils"/>
    </source>
</evidence>
<reference evidence="4 5" key="1">
    <citation type="submission" date="2023-11" db="EMBL/GenBank/DDBJ databases">
        <title>Halocaridina rubra genome assembly.</title>
        <authorList>
            <person name="Smith C."/>
        </authorList>
    </citation>
    <scope>NUCLEOTIDE SEQUENCE [LARGE SCALE GENOMIC DNA]</scope>
    <source>
        <strain evidence="4">EP-1</strain>
        <tissue evidence="4">Whole</tissue>
    </source>
</reference>
<keyword evidence="5" id="KW-1185">Reference proteome</keyword>
<organism evidence="4 5">
    <name type="scientific">Halocaridina rubra</name>
    <name type="common">Hawaiian red shrimp</name>
    <dbReference type="NCBI Taxonomy" id="373956"/>
    <lineage>
        <taxon>Eukaryota</taxon>
        <taxon>Metazoa</taxon>
        <taxon>Ecdysozoa</taxon>
        <taxon>Arthropoda</taxon>
        <taxon>Crustacea</taxon>
        <taxon>Multicrustacea</taxon>
        <taxon>Malacostraca</taxon>
        <taxon>Eumalacostraca</taxon>
        <taxon>Eucarida</taxon>
        <taxon>Decapoda</taxon>
        <taxon>Pleocyemata</taxon>
        <taxon>Caridea</taxon>
        <taxon>Atyoidea</taxon>
        <taxon>Atyidae</taxon>
        <taxon>Halocaridina</taxon>
    </lineage>
</organism>
<dbReference type="InterPro" id="IPR052658">
    <property type="entry name" value="TPR-containing"/>
</dbReference>
<feature type="region of interest" description="Disordered" evidence="3">
    <location>
        <begin position="225"/>
        <end position="245"/>
    </location>
</feature>
<evidence type="ECO:0000256" key="3">
    <source>
        <dbReference type="SAM" id="MobiDB-lite"/>
    </source>
</evidence>
<evidence type="ECO:0000313" key="5">
    <source>
        <dbReference type="Proteomes" id="UP001381693"/>
    </source>
</evidence>
<feature type="coiled-coil region" evidence="2">
    <location>
        <begin position="167"/>
        <end position="194"/>
    </location>
</feature>
<dbReference type="SMART" id="SM00028">
    <property type="entry name" value="TPR"/>
    <property type="match status" value="3"/>
</dbReference>
<dbReference type="InterPro" id="IPR011990">
    <property type="entry name" value="TPR-like_helical_dom_sf"/>
</dbReference>
<dbReference type="EMBL" id="JAXCGZ010013525">
    <property type="protein sequence ID" value="KAK7072366.1"/>
    <property type="molecule type" value="Genomic_DNA"/>
</dbReference>
<dbReference type="Proteomes" id="UP001381693">
    <property type="component" value="Unassembled WGS sequence"/>
</dbReference>
<sequence length="257" mass="28724">MQSFGWKRKAGLSKARPAVFIGAEADDSAKDPDVDWLTASKRPKVLELEDVKARARRLSNEGVTMAESERWWAAIGKWNAALELTPNDHTLHEMLAQAYMQVGEVYPALTAAQQAVSLYPNWWIGLQTLGRAQLGLGEVELAVKSFSKAVHLSPDQQELWREDLMWASGLLQKHREIQAEKEKLKAAIEKGTATITEIQEPHIEGTIREKSLQLYQKQLLEEAARAQTSSGSSSNREEGLTSSKSVDISKMVRMRVT</sequence>
<evidence type="ECO:0000256" key="1">
    <source>
        <dbReference type="PROSITE-ProRule" id="PRU00339"/>
    </source>
</evidence>
<keyword evidence="2" id="KW-0175">Coiled coil</keyword>
<dbReference type="Gene3D" id="1.25.40.10">
    <property type="entry name" value="Tetratricopeptide repeat domain"/>
    <property type="match status" value="1"/>
</dbReference>
<comment type="caution">
    <text evidence="4">The sequence shown here is derived from an EMBL/GenBank/DDBJ whole genome shotgun (WGS) entry which is preliminary data.</text>
</comment>
<proteinExistence type="predicted"/>
<keyword evidence="1" id="KW-0802">TPR repeat</keyword>
<dbReference type="PROSITE" id="PS50005">
    <property type="entry name" value="TPR"/>
    <property type="match status" value="1"/>
</dbReference>
<dbReference type="SUPFAM" id="SSF48452">
    <property type="entry name" value="TPR-like"/>
    <property type="match status" value="1"/>
</dbReference>
<dbReference type="InterPro" id="IPR019734">
    <property type="entry name" value="TPR_rpt"/>
</dbReference>
<accession>A0AAN8ZXL9</accession>
<gene>
    <name evidence="4" type="primary">TTC33</name>
    <name evidence="4" type="ORF">SK128_006858</name>
</gene>
<evidence type="ECO:0000313" key="4">
    <source>
        <dbReference type="EMBL" id="KAK7072366.1"/>
    </source>
</evidence>
<dbReference type="PANTHER" id="PTHR15544">
    <property type="entry name" value="OSMOSIS RESPONSIVE FACTOR"/>
    <property type="match status" value="1"/>
</dbReference>
<feature type="compositionally biased region" description="Polar residues" evidence="3">
    <location>
        <begin position="226"/>
        <end position="245"/>
    </location>
</feature>
<protein>
    <submittedName>
        <fullName evidence="4">Tetratricopeptide repeat protein 33</fullName>
    </submittedName>
</protein>
<name>A0AAN8ZXL9_HALRR</name>
<feature type="repeat" description="TPR" evidence="1">
    <location>
        <begin position="123"/>
        <end position="156"/>
    </location>
</feature>
<dbReference type="AlphaFoldDB" id="A0AAN8ZXL9"/>